<reference evidence="2 3" key="1">
    <citation type="submission" date="2024-09" db="EMBL/GenBank/DDBJ databases">
        <authorList>
            <person name="Sun Q."/>
            <person name="Mori K."/>
        </authorList>
    </citation>
    <scope>NUCLEOTIDE SEQUENCE [LARGE SCALE GENOMIC DNA]</scope>
    <source>
        <strain evidence="2 3">CICC 11035S</strain>
    </source>
</reference>
<dbReference type="PANTHER" id="PTHR38588:SF1">
    <property type="entry name" value="BLL0334 PROTEIN"/>
    <property type="match status" value="1"/>
</dbReference>
<dbReference type="SUPFAM" id="SSF55961">
    <property type="entry name" value="Bet v1-like"/>
    <property type="match status" value="1"/>
</dbReference>
<keyword evidence="1" id="KW-0472">Membrane</keyword>
<feature type="transmembrane region" description="Helical" evidence="1">
    <location>
        <begin position="194"/>
        <end position="214"/>
    </location>
</feature>
<feature type="transmembrane region" description="Helical" evidence="1">
    <location>
        <begin position="220"/>
        <end position="238"/>
    </location>
</feature>
<evidence type="ECO:0000313" key="2">
    <source>
        <dbReference type="EMBL" id="MFC0687427.1"/>
    </source>
</evidence>
<evidence type="ECO:0000256" key="1">
    <source>
        <dbReference type="SAM" id="Phobius"/>
    </source>
</evidence>
<dbReference type="Gene3D" id="3.30.530.20">
    <property type="match status" value="1"/>
</dbReference>
<comment type="caution">
    <text evidence="2">The sequence shown here is derived from an EMBL/GenBank/DDBJ whole genome shotgun (WGS) entry which is preliminary data.</text>
</comment>
<sequence length="244" mass="23759">MQMTGEQRIAAPRRQVWQALNDPAVLAQCIPGCEALEPGGDNRFVATAHVKIGPIGARFKGTVELSDLDAPNGYTITGSGNGGVAGTAKGGAKVRLSDTADGGTLVAYVVDAEVGGRMAQLGGAIIDATAKTLAGKFFATFGAVVAAGGTATTATGHGGAAAAADGGASAVPSASAISAVPAASGGSGGEAGILWGWVAALVTALLAGFLLGAGQMRAELVMTLVLLVVTAAAAFSAGRRGARR</sequence>
<keyword evidence="1" id="KW-0812">Transmembrane</keyword>
<name>A0ABV6SDT2_9SPHN</name>
<keyword evidence="3" id="KW-1185">Reference proteome</keyword>
<dbReference type="RefSeq" id="WP_267219946.1">
    <property type="nucleotide sequence ID" value="NZ_JAPCWC010000005.1"/>
</dbReference>
<evidence type="ECO:0000313" key="3">
    <source>
        <dbReference type="Proteomes" id="UP001589858"/>
    </source>
</evidence>
<proteinExistence type="predicted"/>
<accession>A0ABV6SDT2</accession>
<dbReference type="EMBL" id="JBHLTM010000085">
    <property type="protein sequence ID" value="MFC0687427.1"/>
    <property type="molecule type" value="Genomic_DNA"/>
</dbReference>
<dbReference type="InterPro" id="IPR023393">
    <property type="entry name" value="START-like_dom_sf"/>
</dbReference>
<dbReference type="Proteomes" id="UP001589858">
    <property type="component" value="Unassembled WGS sequence"/>
</dbReference>
<dbReference type="PANTHER" id="PTHR38588">
    <property type="entry name" value="BLL0334 PROTEIN"/>
    <property type="match status" value="1"/>
</dbReference>
<protein>
    <submittedName>
        <fullName evidence="2">CoxG family protein</fullName>
    </submittedName>
</protein>
<dbReference type="Pfam" id="PF06240">
    <property type="entry name" value="COXG"/>
    <property type="match status" value="1"/>
</dbReference>
<organism evidence="2 3">
    <name type="scientific">Novosphingobium clariflavum</name>
    <dbReference type="NCBI Taxonomy" id="2029884"/>
    <lineage>
        <taxon>Bacteria</taxon>
        <taxon>Pseudomonadati</taxon>
        <taxon>Pseudomonadota</taxon>
        <taxon>Alphaproteobacteria</taxon>
        <taxon>Sphingomonadales</taxon>
        <taxon>Sphingomonadaceae</taxon>
        <taxon>Novosphingobium</taxon>
    </lineage>
</organism>
<keyword evidence="1" id="KW-1133">Transmembrane helix</keyword>
<dbReference type="InterPro" id="IPR010419">
    <property type="entry name" value="CO_DH_gsu"/>
</dbReference>
<dbReference type="CDD" id="cd05018">
    <property type="entry name" value="CoxG"/>
    <property type="match status" value="1"/>
</dbReference>
<gene>
    <name evidence="2" type="ORF">ACFFF8_22820</name>
</gene>